<keyword evidence="2" id="KW-0677">Repeat</keyword>
<dbReference type="SUPFAM" id="SSF57667">
    <property type="entry name" value="beta-beta-alpha zinc fingers"/>
    <property type="match status" value="1"/>
</dbReference>
<dbReference type="GO" id="GO:0008270">
    <property type="term" value="F:zinc ion binding"/>
    <property type="evidence" value="ECO:0007669"/>
    <property type="project" value="UniProtKB-KW"/>
</dbReference>
<dbReference type="InterPro" id="IPR036236">
    <property type="entry name" value="Znf_C2H2_sf"/>
</dbReference>
<dbReference type="InterPro" id="IPR013087">
    <property type="entry name" value="Znf_C2H2_type"/>
</dbReference>
<dbReference type="Proteomes" id="UP000001056">
    <property type="component" value="Unassembled WGS sequence"/>
</dbReference>
<dbReference type="Gene3D" id="3.30.160.60">
    <property type="entry name" value="Classic Zinc Finger"/>
    <property type="match status" value="2"/>
</dbReference>
<sequence>MSTFPQMRDATGRCIDLLNREQDPPRSAKPTPMASFSPFDRRARQTSSIPATPELFRADSYDSQEGPGPISPITPLDEPGYSYTSPFGLGTRTLPEYAVERRFSYDVLDRRPSYEAKVCTGPAPISRQGNEEPEKRFPCRFREELGCMKDFTTSGHASRHARIHTKQKSVHCTYDGCDKKFTRADNMKQHLETHFKKQKRATAPRSPPGSARRNSAASRRLPSPRSLSSAARRSAPSREDLADQPARMAIEAQAYAEVNRLPLYPAPQVPERPYYGQILAATPSPTMPSAAITGLDTLASVALQQEEP</sequence>
<dbReference type="STRING" id="306901.Q2HAJ3"/>
<dbReference type="RefSeq" id="XP_001229277.1">
    <property type="nucleotide sequence ID" value="XM_001229276.1"/>
</dbReference>
<dbReference type="InParanoid" id="Q2HAJ3"/>
<evidence type="ECO:0000259" key="8">
    <source>
        <dbReference type="PROSITE" id="PS50157"/>
    </source>
</evidence>
<evidence type="ECO:0000256" key="4">
    <source>
        <dbReference type="ARBA" id="ARBA00022833"/>
    </source>
</evidence>
<name>Q2HAJ3_CHAGB</name>
<dbReference type="PANTHER" id="PTHR14003:SF19">
    <property type="entry name" value="YY2 TRANSCRIPTION FACTOR"/>
    <property type="match status" value="1"/>
</dbReference>
<evidence type="ECO:0000256" key="5">
    <source>
        <dbReference type="ARBA" id="ARBA00044085"/>
    </source>
</evidence>
<keyword evidence="3 6" id="KW-0863">Zinc-finger</keyword>
<evidence type="ECO:0000256" key="3">
    <source>
        <dbReference type="ARBA" id="ARBA00022771"/>
    </source>
</evidence>
<dbReference type="PANTHER" id="PTHR14003">
    <property type="entry name" value="TRANSCRIPTIONAL REPRESSOR PROTEIN YY"/>
    <property type="match status" value="1"/>
</dbReference>
<dbReference type="GO" id="GO:0000981">
    <property type="term" value="F:DNA-binding transcription factor activity, RNA polymerase II-specific"/>
    <property type="evidence" value="ECO:0007669"/>
    <property type="project" value="TreeGrafter"/>
</dbReference>
<reference evidence="10" key="1">
    <citation type="journal article" date="2015" name="Genome Announc.">
        <title>Draft genome sequence of the cellulolytic fungus Chaetomium globosum.</title>
        <authorList>
            <person name="Cuomo C.A."/>
            <person name="Untereiner W.A."/>
            <person name="Ma L.-J."/>
            <person name="Grabherr M."/>
            <person name="Birren B.W."/>
        </authorList>
    </citation>
    <scope>NUCLEOTIDE SEQUENCE [LARGE SCALE GENOMIC DNA]</scope>
    <source>
        <strain evidence="10">ATCC 6205 / CBS 148.51 / DSM 1962 / NBRC 6347 / NRRL 1970</strain>
    </source>
</reference>
<dbReference type="EMBL" id="CH408030">
    <property type="protein sequence ID" value="EAQ90826.1"/>
    <property type="molecule type" value="Genomic_DNA"/>
</dbReference>
<dbReference type="SMART" id="SM00355">
    <property type="entry name" value="ZnF_C2H2"/>
    <property type="match status" value="2"/>
</dbReference>
<feature type="region of interest" description="Disordered" evidence="7">
    <location>
        <begin position="194"/>
        <end position="245"/>
    </location>
</feature>
<evidence type="ECO:0000313" key="10">
    <source>
        <dbReference type="Proteomes" id="UP000001056"/>
    </source>
</evidence>
<dbReference type="GO" id="GO:0005667">
    <property type="term" value="C:transcription regulator complex"/>
    <property type="evidence" value="ECO:0007669"/>
    <property type="project" value="TreeGrafter"/>
</dbReference>
<dbReference type="GO" id="GO:0000785">
    <property type="term" value="C:chromatin"/>
    <property type="evidence" value="ECO:0007669"/>
    <property type="project" value="TreeGrafter"/>
</dbReference>
<evidence type="ECO:0000313" key="9">
    <source>
        <dbReference type="EMBL" id="EAQ90826.1"/>
    </source>
</evidence>
<proteinExistence type="predicted"/>
<keyword evidence="1" id="KW-0479">Metal-binding</keyword>
<evidence type="ECO:0000256" key="2">
    <source>
        <dbReference type="ARBA" id="ARBA00022737"/>
    </source>
</evidence>
<keyword evidence="10" id="KW-1185">Reference proteome</keyword>
<dbReference type="GeneID" id="4388476"/>
<dbReference type="GO" id="GO:0000978">
    <property type="term" value="F:RNA polymerase II cis-regulatory region sequence-specific DNA binding"/>
    <property type="evidence" value="ECO:0007669"/>
    <property type="project" value="TreeGrafter"/>
</dbReference>
<dbReference type="PROSITE" id="PS50157">
    <property type="entry name" value="ZINC_FINGER_C2H2_2"/>
    <property type="match status" value="2"/>
</dbReference>
<protein>
    <recommendedName>
        <fullName evidence="5">C2H2 type master regulator of conidiophore development brlA</fullName>
    </recommendedName>
</protein>
<feature type="region of interest" description="Disordered" evidence="7">
    <location>
        <begin position="1"/>
        <end position="84"/>
    </location>
</feature>
<gene>
    <name evidence="9" type="ORF">CHGG_02761</name>
</gene>
<dbReference type="eggNOG" id="KOG1721">
    <property type="taxonomic scope" value="Eukaryota"/>
</dbReference>
<dbReference type="HOGENOM" id="CLU_056436_0_0_1"/>
<dbReference type="OrthoDB" id="6365676at2759"/>
<dbReference type="AlphaFoldDB" id="Q2HAJ3"/>
<accession>Q2HAJ3</accession>
<dbReference type="VEuPathDB" id="FungiDB:CHGG_02761"/>
<evidence type="ECO:0000256" key="6">
    <source>
        <dbReference type="PROSITE-ProRule" id="PRU00042"/>
    </source>
</evidence>
<evidence type="ECO:0000256" key="1">
    <source>
        <dbReference type="ARBA" id="ARBA00022723"/>
    </source>
</evidence>
<evidence type="ECO:0000256" key="7">
    <source>
        <dbReference type="SAM" id="MobiDB-lite"/>
    </source>
</evidence>
<feature type="domain" description="C2H2-type" evidence="8">
    <location>
        <begin position="137"/>
        <end position="169"/>
    </location>
</feature>
<keyword evidence="4" id="KW-0862">Zinc</keyword>
<feature type="domain" description="C2H2-type" evidence="8">
    <location>
        <begin position="170"/>
        <end position="199"/>
    </location>
</feature>
<organism evidence="9 10">
    <name type="scientific">Chaetomium globosum (strain ATCC 6205 / CBS 148.51 / DSM 1962 / NBRC 6347 / NRRL 1970)</name>
    <name type="common">Soil fungus</name>
    <dbReference type="NCBI Taxonomy" id="306901"/>
    <lineage>
        <taxon>Eukaryota</taxon>
        <taxon>Fungi</taxon>
        <taxon>Dikarya</taxon>
        <taxon>Ascomycota</taxon>
        <taxon>Pezizomycotina</taxon>
        <taxon>Sordariomycetes</taxon>
        <taxon>Sordariomycetidae</taxon>
        <taxon>Sordariales</taxon>
        <taxon>Chaetomiaceae</taxon>
        <taxon>Chaetomium</taxon>
    </lineage>
</organism>
<feature type="compositionally biased region" description="Low complexity" evidence="7">
    <location>
        <begin position="203"/>
        <end position="234"/>
    </location>
</feature>
<dbReference type="PROSITE" id="PS00028">
    <property type="entry name" value="ZINC_FINGER_C2H2_1"/>
    <property type="match status" value="1"/>
</dbReference>